<dbReference type="OrthoDB" id="27226at2759"/>
<dbReference type="FunFam" id="3.40.50.1000:FF:000143">
    <property type="entry name" value="Phosphoserine phosphatase serb"/>
    <property type="match status" value="1"/>
</dbReference>
<dbReference type="SFLD" id="SFLDS00003">
    <property type="entry name" value="Haloacid_Dehalogenase"/>
    <property type="match status" value="1"/>
</dbReference>
<dbReference type="Pfam" id="PF00702">
    <property type="entry name" value="Hydrolase"/>
    <property type="match status" value="1"/>
</dbReference>
<sequence length="266" mass="29287">MSADILPSIRRFVAVFYFPGQPLPVPVRTGAELNFLPDNVFRRHRRLAVFDMDSTLIQQEVIDEIARSLGPVFQKQVSDITERAMNGELDFTASLRERVALLKGVKVSVFEELKSVIRMTQGVPDLIKVLKRLGYKTAVLSGGFMPLTGWLAKQLELDYAHANNLVVSTDGKTLTGELEGVIVNAEMKRDLVLEIAQKEGILLEQTLVVGDGANDLKMMGVSGLGVAFNAKPKVQVDAPARLNSSSLLDVMHLLGFTKDELNDLLI</sequence>
<dbReference type="InterPro" id="IPR050582">
    <property type="entry name" value="HAD-like_SerB"/>
</dbReference>
<evidence type="ECO:0000313" key="12">
    <source>
        <dbReference type="EMBL" id="KAF1813980.1"/>
    </source>
</evidence>
<evidence type="ECO:0000256" key="11">
    <source>
        <dbReference type="PIRSR" id="PIRSR604469-1"/>
    </source>
</evidence>
<evidence type="ECO:0000256" key="1">
    <source>
        <dbReference type="ARBA" id="ARBA00001946"/>
    </source>
</evidence>
<dbReference type="Gene3D" id="3.40.50.1000">
    <property type="entry name" value="HAD superfamily/HAD-like"/>
    <property type="match status" value="1"/>
</dbReference>
<keyword evidence="8" id="KW-0460">Magnesium</keyword>
<dbReference type="PANTHER" id="PTHR43344">
    <property type="entry name" value="PHOSPHOSERINE PHOSPHATASE"/>
    <property type="match status" value="1"/>
</dbReference>
<reference evidence="14" key="3">
    <citation type="submission" date="2025-04" db="UniProtKB">
        <authorList>
            <consortium name="RefSeq"/>
        </authorList>
    </citation>
    <scope>IDENTIFICATION</scope>
    <source>
        <strain evidence="14">CBS 781.70</strain>
    </source>
</reference>
<evidence type="ECO:0000313" key="13">
    <source>
        <dbReference type="Proteomes" id="UP000504638"/>
    </source>
</evidence>
<keyword evidence="5" id="KW-0028">Amino-acid biosynthesis</keyword>
<proteinExistence type="inferred from homology"/>
<evidence type="ECO:0000313" key="14">
    <source>
        <dbReference type="RefSeq" id="XP_033535611.1"/>
    </source>
</evidence>
<reference evidence="14" key="2">
    <citation type="submission" date="2020-04" db="EMBL/GenBank/DDBJ databases">
        <authorList>
            <consortium name="NCBI Genome Project"/>
        </authorList>
    </citation>
    <scope>NUCLEOTIDE SEQUENCE</scope>
    <source>
        <strain evidence="14">CBS 781.70</strain>
    </source>
</reference>
<evidence type="ECO:0000256" key="10">
    <source>
        <dbReference type="ARBA" id="ARBA00031693"/>
    </source>
</evidence>
<keyword evidence="13" id="KW-1185">Reference proteome</keyword>
<evidence type="ECO:0000256" key="2">
    <source>
        <dbReference type="ARBA" id="ARBA00005135"/>
    </source>
</evidence>
<dbReference type="NCBIfam" id="TIGR01488">
    <property type="entry name" value="HAD-SF-IB"/>
    <property type="match status" value="1"/>
</dbReference>
<dbReference type="PANTHER" id="PTHR43344:SF2">
    <property type="entry name" value="PHOSPHOSERINE PHOSPHATASE"/>
    <property type="match status" value="1"/>
</dbReference>
<comment type="pathway">
    <text evidence="2">Amino-acid biosynthesis; L-serine biosynthesis; L-serine from 3-phospho-D-glycerate: step 3/3.</text>
</comment>
<keyword evidence="7" id="KW-0378">Hydrolase</keyword>
<dbReference type="Proteomes" id="UP000504638">
    <property type="component" value="Unplaced"/>
</dbReference>
<feature type="active site" description="Nucleophile" evidence="11">
    <location>
        <position position="51"/>
    </location>
</feature>
<dbReference type="GO" id="GO:0036424">
    <property type="term" value="F:L-phosphoserine phosphatase activity"/>
    <property type="evidence" value="ECO:0007669"/>
    <property type="project" value="InterPro"/>
</dbReference>
<dbReference type="InterPro" id="IPR023214">
    <property type="entry name" value="HAD_sf"/>
</dbReference>
<dbReference type="NCBIfam" id="TIGR00338">
    <property type="entry name" value="serB"/>
    <property type="match status" value="1"/>
</dbReference>
<dbReference type="SUPFAM" id="SSF56784">
    <property type="entry name" value="HAD-like"/>
    <property type="match status" value="1"/>
</dbReference>
<dbReference type="EC" id="3.1.3.3" evidence="4"/>
<dbReference type="InterPro" id="IPR004469">
    <property type="entry name" value="PSP"/>
</dbReference>
<dbReference type="EMBL" id="ML975154">
    <property type="protein sequence ID" value="KAF1813980.1"/>
    <property type="molecule type" value="Genomic_DNA"/>
</dbReference>
<dbReference type="GO" id="GO:0000287">
    <property type="term" value="F:magnesium ion binding"/>
    <property type="evidence" value="ECO:0007669"/>
    <property type="project" value="TreeGrafter"/>
</dbReference>
<feature type="active site" description="Proton donor" evidence="11">
    <location>
        <position position="53"/>
    </location>
</feature>
<dbReference type="RefSeq" id="XP_033535611.1">
    <property type="nucleotide sequence ID" value="XM_033682492.1"/>
</dbReference>
<organism evidence="12">
    <name type="scientific">Eremomyces bilateralis CBS 781.70</name>
    <dbReference type="NCBI Taxonomy" id="1392243"/>
    <lineage>
        <taxon>Eukaryota</taxon>
        <taxon>Fungi</taxon>
        <taxon>Dikarya</taxon>
        <taxon>Ascomycota</taxon>
        <taxon>Pezizomycotina</taxon>
        <taxon>Dothideomycetes</taxon>
        <taxon>Dothideomycetes incertae sedis</taxon>
        <taxon>Eremomycetales</taxon>
        <taxon>Eremomycetaceae</taxon>
        <taxon>Eremomyces</taxon>
    </lineage>
</organism>
<evidence type="ECO:0000256" key="7">
    <source>
        <dbReference type="ARBA" id="ARBA00022801"/>
    </source>
</evidence>
<evidence type="ECO:0000256" key="3">
    <source>
        <dbReference type="ARBA" id="ARBA00009184"/>
    </source>
</evidence>
<accession>A0A6G1G7W3</accession>
<dbReference type="InterPro" id="IPR036412">
    <property type="entry name" value="HAD-like_sf"/>
</dbReference>
<protein>
    <recommendedName>
        <fullName evidence="4">phosphoserine phosphatase</fullName>
        <ecNumber evidence="4">3.1.3.3</ecNumber>
    </recommendedName>
    <alternativeName>
        <fullName evidence="10">O-phosphoserine phosphohydrolase</fullName>
    </alternativeName>
</protein>
<dbReference type="CDD" id="cd07500">
    <property type="entry name" value="HAD_PSP"/>
    <property type="match status" value="1"/>
</dbReference>
<evidence type="ECO:0000256" key="4">
    <source>
        <dbReference type="ARBA" id="ARBA00012640"/>
    </source>
</evidence>
<keyword evidence="9" id="KW-0718">Serine biosynthesis</keyword>
<comment type="similarity">
    <text evidence="3">Belongs to the HAD-like hydrolase superfamily. SerB family.</text>
</comment>
<keyword evidence="6" id="KW-0479">Metal-binding</keyword>
<comment type="cofactor">
    <cofactor evidence="1">
        <name>Mg(2+)</name>
        <dbReference type="ChEBI" id="CHEBI:18420"/>
    </cofactor>
</comment>
<name>A0A6G1G7W3_9PEZI</name>
<dbReference type="GO" id="GO:0005737">
    <property type="term" value="C:cytoplasm"/>
    <property type="evidence" value="ECO:0007669"/>
    <property type="project" value="TreeGrafter"/>
</dbReference>
<dbReference type="AlphaFoldDB" id="A0A6G1G7W3"/>
<evidence type="ECO:0000256" key="6">
    <source>
        <dbReference type="ARBA" id="ARBA00022723"/>
    </source>
</evidence>
<evidence type="ECO:0000256" key="5">
    <source>
        <dbReference type="ARBA" id="ARBA00022605"/>
    </source>
</evidence>
<reference evidence="12 14" key="1">
    <citation type="submission" date="2020-01" db="EMBL/GenBank/DDBJ databases">
        <authorList>
            <consortium name="DOE Joint Genome Institute"/>
            <person name="Haridas S."/>
            <person name="Albert R."/>
            <person name="Binder M."/>
            <person name="Bloem J."/>
            <person name="Labutti K."/>
            <person name="Salamov A."/>
            <person name="Andreopoulos B."/>
            <person name="Baker S.E."/>
            <person name="Barry K."/>
            <person name="Bills G."/>
            <person name="Bluhm B.H."/>
            <person name="Cannon C."/>
            <person name="Castanera R."/>
            <person name="Culley D.E."/>
            <person name="Daum C."/>
            <person name="Ezra D."/>
            <person name="Gonzalez J.B."/>
            <person name="Henrissat B."/>
            <person name="Kuo A."/>
            <person name="Liang C."/>
            <person name="Lipzen A."/>
            <person name="Lutzoni F."/>
            <person name="Magnuson J."/>
            <person name="Mondo S."/>
            <person name="Nolan M."/>
            <person name="Ohm R."/>
            <person name="Pangilinan J."/>
            <person name="Park H.-J."/>
            <person name="Ramirez L."/>
            <person name="Alfaro M."/>
            <person name="Sun H."/>
            <person name="Tritt A."/>
            <person name="Yoshinaga Y."/>
            <person name="Zwiers L.-H."/>
            <person name="Turgeon B.G."/>
            <person name="Goodwin S.B."/>
            <person name="Spatafora J.W."/>
            <person name="Crous P.W."/>
            <person name="Grigoriev I.V."/>
        </authorList>
    </citation>
    <scope>NUCLEOTIDE SEQUENCE</scope>
    <source>
        <strain evidence="12 14">CBS 781.70</strain>
    </source>
</reference>
<gene>
    <name evidence="12 14" type="ORF">P152DRAFT_506726</name>
</gene>
<evidence type="ECO:0000256" key="9">
    <source>
        <dbReference type="ARBA" id="ARBA00023299"/>
    </source>
</evidence>
<dbReference type="UniPathway" id="UPA00135">
    <property type="reaction ID" value="UER00198"/>
</dbReference>
<dbReference type="SFLD" id="SFLDF00029">
    <property type="entry name" value="phosphoserine_phosphatase"/>
    <property type="match status" value="1"/>
</dbReference>
<dbReference type="GO" id="GO:0006564">
    <property type="term" value="P:L-serine biosynthetic process"/>
    <property type="evidence" value="ECO:0007669"/>
    <property type="project" value="UniProtKB-KW"/>
</dbReference>
<dbReference type="SFLD" id="SFLDG01137">
    <property type="entry name" value="C1.6.1:_Phosphoserine_Phosphat"/>
    <property type="match status" value="1"/>
</dbReference>
<dbReference type="GeneID" id="54423062"/>
<evidence type="ECO:0000256" key="8">
    <source>
        <dbReference type="ARBA" id="ARBA00022842"/>
    </source>
</evidence>
<dbReference type="SFLD" id="SFLDG01136">
    <property type="entry name" value="C1.6:_Phosphoserine_Phosphatas"/>
    <property type="match status" value="1"/>
</dbReference>